<keyword evidence="4" id="KW-1133">Transmembrane helix</keyword>
<dbReference type="GO" id="GO:0043190">
    <property type="term" value="C:ATP-binding cassette (ABC) transporter complex"/>
    <property type="evidence" value="ECO:0007669"/>
    <property type="project" value="InterPro"/>
</dbReference>
<dbReference type="GO" id="GO:0015920">
    <property type="term" value="P:lipopolysaccharide transport"/>
    <property type="evidence" value="ECO:0007669"/>
    <property type="project" value="TreeGrafter"/>
</dbReference>
<dbReference type="OrthoDB" id="7835223at2"/>
<feature type="transmembrane region" description="Helical" evidence="4">
    <location>
        <begin position="152"/>
        <end position="173"/>
    </location>
</feature>
<dbReference type="Proteomes" id="UP000201838">
    <property type="component" value="Unassembled WGS sequence"/>
</dbReference>
<feature type="transmembrane region" description="Helical" evidence="4">
    <location>
        <begin position="194"/>
        <end position="213"/>
    </location>
</feature>
<feature type="transmembrane region" description="Helical" evidence="4">
    <location>
        <begin position="240"/>
        <end position="260"/>
    </location>
</feature>
<evidence type="ECO:0000256" key="2">
    <source>
        <dbReference type="ARBA" id="ARBA00007783"/>
    </source>
</evidence>
<dbReference type="PRINTS" id="PR00164">
    <property type="entry name" value="ABC2TRNSPORT"/>
</dbReference>
<name>A0A238J432_9RHOB</name>
<dbReference type="PANTHER" id="PTHR30413">
    <property type="entry name" value="INNER MEMBRANE TRANSPORT PERMEASE"/>
    <property type="match status" value="1"/>
</dbReference>
<gene>
    <name evidence="5" type="primary">kpsM</name>
    <name evidence="5" type="ORF">BOA8489_03048</name>
</gene>
<dbReference type="GO" id="GO:0140359">
    <property type="term" value="F:ABC-type transporter activity"/>
    <property type="evidence" value="ECO:0007669"/>
    <property type="project" value="InterPro"/>
</dbReference>
<keyword evidence="4" id="KW-0472">Membrane</keyword>
<keyword evidence="6" id="KW-1185">Reference proteome</keyword>
<accession>A0A238J432</accession>
<dbReference type="RefSeq" id="WP_093975124.1">
    <property type="nucleotide sequence ID" value="NZ_FXXQ01000011.1"/>
</dbReference>
<evidence type="ECO:0000256" key="4">
    <source>
        <dbReference type="SAM" id="Phobius"/>
    </source>
</evidence>
<keyword evidence="4" id="KW-0812">Transmembrane</keyword>
<dbReference type="InterPro" id="IPR000412">
    <property type="entry name" value="ABC_2_transport"/>
</dbReference>
<feature type="transmembrane region" description="Helical" evidence="4">
    <location>
        <begin position="72"/>
        <end position="91"/>
    </location>
</feature>
<feature type="transmembrane region" description="Helical" evidence="4">
    <location>
        <begin position="112"/>
        <end position="140"/>
    </location>
</feature>
<evidence type="ECO:0000313" key="5">
    <source>
        <dbReference type="EMBL" id="SMX24915.1"/>
    </source>
</evidence>
<dbReference type="AlphaFoldDB" id="A0A238J432"/>
<comment type="similarity">
    <text evidence="2">Belongs to the ABC-2 integral membrane protein family.</text>
</comment>
<evidence type="ECO:0000256" key="1">
    <source>
        <dbReference type="ARBA" id="ARBA00004429"/>
    </source>
</evidence>
<organism evidence="5 6">
    <name type="scientific">Boseongicola aestuarii</name>
    <dbReference type="NCBI Taxonomy" id="1470561"/>
    <lineage>
        <taxon>Bacteria</taxon>
        <taxon>Pseudomonadati</taxon>
        <taxon>Pseudomonadota</taxon>
        <taxon>Alphaproteobacteria</taxon>
        <taxon>Rhodobacterales</taxon>
        <taxon>Paracoccaceae</taxon>
        <taxon>Boseongicola</taxon>
    </lineage>
</organism>
<evidence type="ECO:0000313" key="6">
    <source>
        <dbReference type="Proteomes" id="UP000201838"/>
    </source>
</evidence>
<keyword evidence="3" id="KW-0813">Transport</keyword>
<reference evidence="5 6" key="1">
    <citation type="submission" date="2017-05" db="EMBL/GenBank/DDBJ databases">
        <authorList>
            <person name="Song R."/>
            <person name="Chenine A.L."/>
            <person name="Ruprecht R.M."/>
        </authorList>
    </citation>
    <scope>NUCLEOTIDE SEQUENCE [LARGE SCALE GENOMIC DNA]</scope>
    <source>
        <strain evidence="5 6">CECT 8489</strain>
    </source>
</reference>
<proteinExistence type="inferred from homology"/>
<sequence>MFQAEGRSSTVQGAATLLVLVYHNSVRSIRKSHRNAAIAILFNILQKLVMVLAFFLLLDILGLRRLAIRGDFLLYVMSGIFVFVAHVKSVGAVMGSEGPTSPMMQHRPMNQVIAVCAAALGALYIQAVSMIAILLVYHLVWTPIEIFQPFGAAMMLLLSWFSGCSVGMVLLALKPWFPKTTAIFMQIYSRANMFASGKMFVANTLPAHMVALFDWNPLFHIIDQGRGYIFVNYNPMKSSLMYPFWVSLALLAIGIIGVFYTSRHASLSWDAAR</sequence>
<evidence type="ECO:0000256" key="3">
    <source>
        <dbReference type="ARBA" id="ARBA00022448"/>
    </source>
</evidence>
<dbReference type="EMBL" id="FXXQ01000011">
    <property type="protein sequence ID" value="SMX24915.1"/>
    <property type="molecule type" value="Genomic_DNA"/>
</dbReference>
<protein>
    <submittedName>
        <fullName evidence="5">Polysialic acid transport protein KpsM</fullName>
    </submittedName>
</protein>
<feature type="transmembrane region" description="Helical" evidence="4">
    <location>
        <begin position="36"/>
        <end position="60"/>
    </location>
</feature>
<dbReference type="PANTHER" id="PTHR30413:SF8">
    <property type="entry name" value="TRANSPORT PERMEASE PROTEIN"/>
    <property type="match status" value="1"/>
</dbReference>
<comment type="subcellular location">
    <subcellularLocation>
        <location evidence="1">Cell inner membrane</location>
        <topology evidence="1">Multi-pass membrane protein</topology>
    </subcellularLocation>
</comment>